<dbReference type="Pfam" id="PF01041">
    <property type="entry name" value="DegT_DnrJ_EryC1"/>
    <property type="match status" value="1"/>
</dbReference>
<evidence type="ECO:0000256" key="1">
    <source>
        <dbReference type="PIRSR" id="PIRSR000390-1"/>
    </source>
</evidence>
<accession>Q7V962</accession>
<feature type="modified residue" description="N6-(pyridoxal phosphate)lysine" evidence="2">
    <location>
        <position position="193"/>
    </location>
</feature>
<dbReference type="EMBL" id="BX548175">
    <property type="protein sequence ID" value="CAE20271.1"/>
    <property type="molecule type" value="Genomic_DNA"/>
</dbReference>
<dbReference type="HOGENOM" id="CLU_033332_0_3_3"/>
<evidence type="ECO:0000313" key="4">
    <source>
        <dbReference type="EMBL" id="CAE20271.1"/>
    </source>
</evidence>
<evidence type="ECO:0000256" key="3">
    <source>
        <dbReference type="RuleBase" id="RU004508"/>
    </source>
</evidence>
<dbReference type="GO" id="GO:0030170">
    <property type="term" value="F:pyridoxal phosphate binding"/>
    <property type="evidence" value="ECO:0007669"/>
    <property type="project" value="TreeGrafter"/>
</dbReference>
<dbReference type="GO" id="GO:0000271">
    <property type="term" value="P:polysaccharide biosynthetic process"/>
    <property type="evidence" value="ECO:0007669"/>
    <property type="project" value="TreeGrafter"/>
</dbReference>
<dbReference type="Proteomes" id="UP000001423">
    <property type="component" value="Chromosome"/>
</dbReference>
<evidence type="ECO:0000313" key="5">
    <source>
        <dbReference type="Proteomes" id="UP000001423"/>
    </source>
</evidence>
<dbReference type="PIRSF" id="PIRSF000390">
    <property type="entry name" value="PLP_StrS"/>
    <property type="match status" value="1"/>
</dbReference>
<reference evidence="4 5" key="1">
    <citation type="journal article" date="2003" name="Nature">
        <title>Genome divergence in two Prochlorococcus ecotypes reflects oceanic niche differentiation.</title>
        <authorList>
            <person name="Rocap G."/>
            <person name="Larimer F.W."/>
            <person name="Lamerdin J.E."/>
            <person name="Malfatti S."/>
            <person name="Chain P."/>
            <person name="Ahlgren N.A."/>
            <person name="Arellano A."/>
            <person name="Coleman M."/>
            <person name="Hauser L."/>
            <person name="Hess W.R."/>
            <person name="Johnson Z.I."/>
            <person name="Land M.L."/>
            <person name="Lindell D."/>
            <person name="Post A.F."/>
            <person name="Regala W."/>
            <person name="Shah M."/>
            <person name="Shaw S.L."/>
            <person name="Steglich C."/>
            <person name="Sullivan M.B."/>
            <person name="Ting C.S."/>
            <person name="Tolonen A."/>
            <person name="Webb E.A."/>
            <person name="Zinser E.R."/>
            <person name="Chisholm S.W."/>
        </authorList>
    </citation>
    <scope>NUCLEOTIDE SEQUENCE [LARGE SCALE GENOMIC DNA]</scope>
    <source>
        <strain evidence="5">MIT 9313</strain>
    </source>
</reference>
<dbReference type="InterPro" id="IPR015422">
    <property type="entry name" value="PyrdxlP-dep_Trfase_small"/>
</dbReference>
<dbReference type="InterPro" id="IPR015424">
    <property type="entry name" value="PyrdxlP-dep_Trfase"/>
</dbReference>
<feature type="active site" description="Proton acceptor" evidence="1">
    <location>
        <position position="193"/>
    </location>
</feature>
<dbReference type="OrthoDB" id="9810913at2"/>
<dbReference type="PANTHER" id="PTHR30244:SF34">
    <property type="entry name" value="DTDP-4-AMINO-4,6-DIDEOXYGALACTOSE TRANSAMINASE"/>
    <property type="match status" value="1"/>
</dbReference>
<dbReference type="SUPFAM" id="SSF53383">
    <property type="entry name" value="PLP-dependent transferases"/>
    <property type="match status" value="1"/>
</dbReference>
<dbReference type="AlphaFoldDB" id="Q7V962"/>
<dbReference type="CDD" id="cd00616">
    <property type="entry name" value="AHBA_syn"/>
    <property type="match status" value="1"/>
</dbReference>
<keyword evidence="2 3" id="KW-0663">Pyridoxal phosphate</keyword>
<gene>
    <name evidence="4" type="ordered locus">PMT_0096</name>
</gene>
<dbReference type="Gene3D" id="3.40.640.10">
    <property type="entry name" value="Type I PLP-dependent aspartate aminotransferase-like (Major domain)"/>
    <property type="match status" value="1"/>
</dbReference>
<dbReference type="PANTHER" id="PTHR30244">
    <property type="entry name" value="TRANSAMINASE"/>
    <property type="match status" value="1"/>
</dbReference>
<dbReference type="GO" id="GO:0008483">
    <property type="term" value="F:transaminase activity"/>
    <property type="evidence" value="ECO:0007669"/>
    <property type="project" value="TreeGrafter"/>
</dbReference>
<dbReference type="NCBIfam" id="TIGR03588">
    <property type="entry name" value="PseC"/>
    <property type="match status" value="1"/>
</dbReference>
<dbReference type="InterPro" id="IPR015421">
    <property type="entry name" value="PyrdxlP-dep_Trfase_major"/>
</dbReference>
<sequence length="388" mass="42932">MSNLDPLPYGKQSITPDDVAAVTEVLQSPFLTQGPVLPVFEQALSNYTKSQYSIAVNSATSALHIACLALGVEPGDRIWTSPITFVASANCGRYCGAKVEFVDIDPRTALLDTDLLKKKLIAADRDGALPKVIIPVHLTGTSCDMALIGELADLFGVHIIEDASHAIGAYYMDMPVGNCRFSSISVFSFHPVKIITTAEGGLATTNDPILAERMYLLRSHGIERNPEKFELQSPGPWYYEQHGLGFNYRLTELQAALGLSQLKRLDLIVDERNRLLDNYKCLLKDLPITFLEIPSSCRSSVHLAVILLETINPLNHRRVFEGLRSASIGVQLHYSPVHLQPYYRSLGWKMDDFPFAESYASRAISLPLFPGLTEDDQQRVADALRTLL</sequence>
<dbReference type="InterPro" id="IPR020026">
    <property type="entry name" value="PseC"/>
</dbReference>
<comment type="similarity">
    <text evidence="3">Belongs to the DegT/DnrJ/EryC1 family.</text>
</comment>
<keyword evidence="5" id="KW-1185">Reference proteome</keyword>
<name>Q7V962_PROMM</name>
<dbReference type="InterPro" id="IPR000653">
    <property type="entry name" value="DegT/StrS_aminotransferase"/>
</dbReference>
<organism evidence="4 5">
    <name type="scientific">Prochlorococcus marinus (strain MIT 9313)</name>
    <dbReference type="NCBI Taxonomy" id="74547"/>
    <lineage>
        <taxon>Bacteria</taxon>
        <taxon>Bacillati</taxon>
        <taxon>Cyanobacteriota</taxon>
        <taxon>Cyanophyceae</taxon>
        <taxon>Synechococcales</taxon>
        <taxon>Prochlorococcaceae</taxon>
        <taxon>Prochlorococcus</taxon>
    </lineage>
</organism>
<proteinExistence type="inferred from homology"/>
<dbReference type="RefSeq" id="WP_011129475.1">
    <property type="nucleotide sequence ID" value="NC_005071.1"/>
</dbReference>
<evidence type="ECO:0000256" key="2">
    <source>
        <dbReference type="PIRSR" id="PIRSR000390-2"/>
    </source>
</evidence>
<dbReference type="Gene3D" id="3.90.1150.10">
    <property type="entry name" value="Aspartate Aminotransferase, domain 1"/>
    <property type="match status" value="1"/>
</dbReference>
<dbReference type="eggNOG" id="COG0399">
    <property type="taxonomic scope" value="Bacteria"/>
</dbReference>
<protein>
    <submittedName>
        <fullName evidence="4">Capsular polysaccharide biosynthesis protein</fullName>
    </submittedName>
</protein>
<dbReference type="KEGG" id="pmt:PMT_0096"/>